<keyword evidence="7" id="KW-0448">Lipopolysaccharide biosynthesis</keyword>
<comment type="function">
    <text evidence="7">Involved in lipopolysaccharide (LPS) biosynthesis. Catalyzes the transfer of 3-deoxy-D-manno-octulosonate (Kdo) residue(s) from CMP-Kdo to lipid IV(A), the tetraacyldisaccharide-1,4'-bisphosphate precursor of lipid A.</text>
</comment>
<protein>
    <recommendedName>
        <fullName evidence="3 7">3-deoxy-D-manno-octulosonic acid transferase</fullName>
        <shortName evidence="7">Kdo transferase</shortName>
        <ecNumber evidence="2 7">2.4.99.12</ecNumber>
    </recommendedName>
    <alternativeName>
        <fullName evidence="5 7">Lipid IV(A) 3-deoxy-D-manno-octulosonic acid transferase</fullName>
    </alternativeName>
</protein>
<dbReference type="Gene3D" id="3.40.50.2000">
    <property type="entry name" value="Glycogen Phosphorylase B"/>
    <property type="match status" value="1"/>
</dbReference>
<evidence type="ECO:0000256" key="7">
    <source>
        <dbReference type="RuleBase" id="RU365103"/>
    </source>
</evidence>
<comment type="similarity">
    <text evidence="7">Belongs to the glycosyltransferase group 1 family.</text>
</comment>
<organism evidence="9 10">
    <name type="scientific">Hyunsoonleella aestuarii</name>
    <dbReference type="NCBI Taxonomy" id="912802"/>
    <lineage>
        <taxon>Bacteria</taxon>
        <taxon>Pseudomonadati</taxon>
        <taxon>Bacteroidota</taxon>
        <taxon>Flavobacteriia</taxon>
        <taxon>Flavobacteriales</taxon>
        <taxon>Flavobacteriaceae</taxon>
    </lineage>
</organism>
<evidence type="ECO:0000313" key="10">
    <source>
        <dbReference type="Proteomes" id="UP001500027"/>
    </source>
</evidence>
<comment type="subcellular location">
    <subcellularLocation>
        <location evidence="7">Cell membrane</location>
    </subcellularLocation>
</comment>
<dbReference type="InterPro" id="IPR039901">
    <property type="entry name" value="Kdotransferase"/>
</dbReference>
<evidence type="ECO:0000256" key="4">
    <source>
        <dbReference type="ARBA" id="ARBA00022679"/>
    </source>
</evidence>
<keyword evidence="10" id="KW-1185">Reference proteome</keyword>
<dbReference type="Pfam" id="PF04413">
    <property type="entry name" value="Glycos_transf_N"/>
    <property type="match status" value="1"/>
</dbReference>
<evidence type="ECO:0000256" key="2">
    <source>
        <dbReference type="ARBA" id="ARBA00012621"/>
    </source>
</evidence>
<comment type="caution">
    <text evidence="9">The sequence shown here is derived from an EMBL/GenBank/DDBJ whole genome shotgun (WGS) entry which is preliminary data.</text>
</comment>
<name>A0ABP8E8C9_9FLAO</name>
<proteinExistence type="inferred from homology"/>
<comment type="pathway">
    <text evidence="1 7">Bacterial outer membrane biogenesis; LPS core biosynthesis.</text>
</comment>
<keyword evidence="4 7" id="KW-0808">Transferase</keyword>
<evidence type="ECO:0000256" key="5">
    <source>
        <dbReference type="ARBA" id="ARBA00031445"/>
    </source>
</evidence>
<dbReference type="RefSeq" id="WP_139001535.1">
    <property type="nucleotide sequence ID" value="NZ_BAABAV010000001.1"/>
</dbReference>
<sequence>MNFFYNTSIKCLDFALKCLAPFNEKIKLGVDGRSKTFQILKSELNPSNKKLWFHCASLGEYEQGFPVFKKLREHYKNHEIILSFFSPSGYQIRKISPVANVVVYLPLDTISKAKKFLDIVKPELTVFVKYDIWPNFLLELKKRQKRAILISAEFRKNQPYFKFYGSHLKNALFAFDHIFTQTEHSKALLETIGFKNVSVSGDTRFDRVTGQLGTDNTLDFIANFKQDKLCIVAGSSWQEDEKLLIDFINNSNYNDVKYIIAPHNIKPAQIKNLQKKLNTKTILYSEKDSKEILEAKIFIIDTIGLLSKIYSYADIAYVGGAMGNTGLHNTLEPAVFGVSIIIGKNYSKFPEAEAMINNGGMWSISNQVEFDTIMNKLITNSDLRLKSGSKNSEFIRKNRGAVIQILDYLRI</sequence>
<dbReference type="SUPFAM" id="SSF53756">
    <property type="entry name" value="UDP-Glycosyltransferase/glycogen phosphorylase"/>
    <property type="match status" value="1"/>
</dbReference>
<feature type="domain" description="3-deoxy-D-manno-octulosonic-acid transferase N-terminal" evidence="8">
    <location>
        <begin position="41"/>
        <end position="206"/>
    </location>
</feature>
<keyword evidence="7" id="KW-1003">Cell membrane</keyword>
<evidence type="ECO:0000256" key="6">
    <source>
        <dbReference type="ARBA" id="ARBA00049183"/>
    </source>
</evidence>
<comment type="catalytic activity">
    <reaction evidence="6 7">
        <text>lipid IVA (E. coli) + CMP-3-deoxy-beta-D-manno-octulosonate = alpha-Kdo-(2-&gt;6)-lipid IVA (E. coli) + CMP + H(+)</text>
        <dbReference type="Rhea" id="RHEA:28066"/>
        <dbReference type="ChEBI" id="CHEBI:15378"/>
        <dbReference type="ChEBI" id="CHEBI:58603"/>
        <dbReference type="ChEBI" id="CHEBI:60364"/>
        <dbReference type="ChEBI" id="CHEBI:60377"/>
        <dbReference type="ChEBI" id="CHEBI:85987"/>
        <dbReference type="EC" id="2.4.99.12"/>
    </reaction>
</comment>
<reference evidence="10" key="1">
    <citation type="journal article" date="2019" name="Int. J. Syst. Evol. Microbiol.">
        <title>The Global Catalogue of Microorganisms (GCM) 10K type strain sequencing project: providing services to taxonomists for standard genome sequencing and annotation.</title>
        <authorList>
            <consortium name="The Broad Institute Genomics Platform"/>
            <consortium name="The Broad Institute Genome Sequencing Center for Infectious Disease"/>
            <person name="Wu L."/>
            <person name="Ma J."/>
        </authorList>
    </citation>
    <scope>NUCLEOTIDE SEQUENCE [LARGE SCALE GENOMIC DNA]</scope>
    <source>
        <strain evidence="10">JCM 17452</strain>
    </source>
</reference>
<evidence type="ECO:0000313" key="9">
    <source>
        <dbReference type="EMBL" id="GAA4268507.1"/>
    </source>
</evidence>
<evidence type="ECO:0000259" key="8">
    <source>
        <dbReference type="Pfam" id="PF04413"/>
    </source>
</evidence>
<dbReference type="InterPro" id="IPR007507">
    <property type="entry name" value="Glycos_transf_N"/>
</dbReference>
<dbReference type="EMBL" id="BAABAV010000001">
    <property type="protein sequence ID" value="GAA4268507.1"/>
    <property type="molecule type" value="Genomic_DNA"/>
</dbReference>
<dbReference type="EC" id="2.4.99.12" evidence="2 7"/>
<dbReference type="InterPro" id="IPR038107">
    <property type="entry name" value="Glycos_transf_N_sf"/>
</dbReference>
<dbReference type="PANTHER" id="PTHR42755:SF1">
    <property type="entry name" value="3-DEOXY-D-MANNO-OCTULOSONIC ACID TRANSFERASE, MITOCHONDRIAL-RELATED"/>
    <property type="match status" value="1"/>
</dbReference>
<evidence type="ECO:0000256" key="3">
    <source>
        <dbReference type="ARBA" id="ARBA00019077"/>
    </source>
</evidence>
<keyword evidence="7" id="KW-0472">Membrane</keyword>
<gene>
    <name evidence="9" type="ORF">GCM10022257_06080</name>
</gene>
<dbReference type="Gene3D" id="3.40.50.11720">
    <property type="entry name" value="3-Deoxy-D-manno-octulosonic-acid transferase, N-terminal domain"/>
    <property type="match status" value="1"/>
</dbReference>
<dbReference type="Proteomes" id="UP001500027">
    <property type="component" value="Unassembled WGS sequence"/>
</dbReference>
<accession>A0ABP8E8C9</accession>
<dbReference type="PANTHER" id="PTHR42755">
    <property type="entry name" value="3-DEOXY-MANNO-OCTULOSONATE CYTIDYLYLTRANSFERASE"/>
    <property type="match status" value="1"/>
</dbReference>
<evidence type="ECO:0000256" key="1">
    <source>
        <dbReference type="ARBA" id="ARBA00004713"/>
    </source>
</evidence>